<dbReference type="AlphaFoldDB" id="A0A1C3P3P7"/>
<dbReference type="EMBL" id="FLUV01001749">
    <property type="protein sequence ID" value="SBW24454.1"/>
    <property type="molecule type" value="Genomic_DNA"/>
</dbReference>
<keyword evidence="2" id="KW-1185">Reference proteome</keyword>
<protein>
    <recommendedName>
        <fullName evidence="3">PE-PGRS family protein</fullName>
    </recommendedName>
</protein>
<organism evidence="1 2">
    <name type="scientific">Candidatus Protofrankia californiensis</name>
    <dbReference type="NCBI Taxonomy" id="1839754"/>
    <lineage>
        <taxon>Bacteria</taxon>
        <taxon>Bacillati</taxon>
        <taxon>Actinomycetota</taxon>
        <taxon>Actinomycetes</taxon>
        <taxon>Frankiales</taxon>
        <taxon>Frankiaceae</taxon>
        <taxon>Protofrankia</taxon>
    </lineage>
</organism>
<evidence type="ECO:0008006" key="3">
    <source>
        <dbReference type="Google" id="ProtNLM"/>
    </source>
</evidence>
<evidence type="ECO:0000313" key="2">
    <source>
        <dbReference type="Proteomes" id="UP000199013"/>
    </source>
</evidence>
<reference evidence="2" key="1">
    <citation type="submission" date="2016-02" db="EMBL/GenBank/DDBJ databases">
        <authorList>
            <person name="Wibberg D."/>
        </authorList>
    </citation>
    <scope>NUCLEOTIDE SEQUENCE [LARGE SCALE GENOMIC DNA]</scope>
</reference>
<dbReference type="Proteomes" id="UP000199013">
    <property type="component" value="Unassembled WGS sequence"/>
</dbReference>
<evidence type="ECO:0000313" key="1">
    <source>
        <dbReference type="EMBL" id="SBW24454.1"/>
    </source>
</evidence>
<accession>A0A1C3P3P7</accession>
<name>A0A1C3P3P7_9ACTN</name>
<proteinExistence type="predicted"/>
<gene>
    <name evidence="1" type="ORF">FDG2_4167</name>
</gene>
<sequence>MDVTEASLGRALALIRLLADEAGARGHRVDVNRKTLHPKPYLQVRSVRRYVSLHEEYDDVPHTPTERERELSRKHSQWHLPATDKIASGRLRLRIARAGQGNHDSQGNDDGWADSDTARIEERIPEIFHDVEVSVAVDEQERRAAARRRGEYLADLAREEEEEERRQWQAARAEAWPKALEAVRRRTFRDAYDAWIAASEIRAFADALERAAHHDTDQVHADNRARWITWARATADQLDPTALAGVDFDAPPTPDDLRLYLDGWSPHEPVEEVRGERDDTRLVALRRQTDTWHHGMRGHLRS</sequence>